<sequence length="169" mass="19120">MRFVNTASLVPQTVKAYLEREICEGGLLEDVETLIPSVNSDVPVDPPAIWIVQHPTTRWSGSQPNLSNKIAMSVPFEFVCVEYSDDLEEAEILGISLASRVGSSLMKNFNKVKVDDSMPNRFFHKLEFETLYPVGEVTVVGKSERIPATSIIFNFVYVVDWLKCNRRYD</sequence>
<gene>
    <name evidence="1" type="ordered locus">mru_0312</name>
</gene>
<dbReference type="GeneID" id="8769952"/>
<dbReference type="HOGENOM" id="CLU_1574975_0_0_2"/>
<accession>D3DZY8</accession>
<name>D3DZY8_METRM</name>
<dbReference type="AlphaFoldDB" id="D3DZY8"/>
<evidence type="ECO:0000313" key="1">
    <source>
        <dbReference type="EMBL" id="ADC46164.1"/>
    </source>
</evidence>
<proteinExistence type="predicted"/>
<reference evidence="1 2" key="1">
    <citation type="journal article" date="2010" name="PLoS ONE">
        <title>The genome sequence of the rumen methanogen Methanobrevibacter ruminantium reveals new possibilities for controlling ruminant methane emissions.</title>
        <authorList>
            <person name="Leahy S.C."/>
            <person name="Kelly W.J."/>
            <person name="Altermann E."/>
            <person name="Ronimus R.S."/>
            <person name="Yeoman C.J."/>
            <person name="Pacheco D.M."/>
            <person name="Li D."/>
            <person name="Kong Z."/>
            <person name="McTavish S."/>
            <person name="Sang C."/>
            <person name="Lambie S.C."/>
            <person name="Janssen P.H."/>
            <person name="Dey D."/>
            <person name="Attwood G.T."/>
        </authorList>
    </citation>
    <scope>NUCLEOTIDE SEQUENCE [LARGE SCALE GENOMIC DNA]</scope>
    <source>
        <strain evidence="2">ATCC 35063 / DSM 1093 / JCM 13430 / OCM 146 / M1</strain>
    </source>
</reference>
<evidence type="ECO:0000313" key="2">
    <source>
        <dbReference type="Proteomes" id="UP000008680"/>
    </source>
</evidence>
<dbReference type="Proteomes" id="UP000008680">
    <property type="component" value="Chromosome"/>
</dbReference>
<dbReference type="STRING" id="634498.mru_0312"/>
<dbReference type="EMBL" id="CP001719">
    <property type="protein sequence ID" value="ADC46164.1"/>
    <property type="molecule type" value="Genomic_DNA"/>
</dbReference>
<organism evidence="1 2">
    <name type="scientific">Methanobrevibacter ruminantium (strain ATCC 35063 / DSM 1093 / JCM 13430 / OCM 146 / M1)</name>
    <name type="common">Methanobacterium ruminantium</name>
    <dbReference type="NCBI Taxonomy" id="634498"/>
    <lineage>
        <taxon>Archaea</taxon>
        <taxon>Methanobacteriati</taxon>
        <taxon>Methanobacteriota</taxon>
        <taxon>Methanomada group</taxon>
        <taxon>Methanobacteria</taxon>
        <taxon>Methanobacteriales</taxon>
        <taxon>Methanobacteriaceae</taxon>
        <taxon>Methanobrevibacter</taxon>
    </lineage>
</organism>
<dbReference type="OrthoDB" id="82565at2157"/>
<dbReference type="PATRIC" id="fig|634498.28.peg.315"/>
<keyword evidence="2" id="KW-1185">Reference proteome</keyword>
<dbReference type="RefSeq" id="WP_012955120.1">
    <property type="nucleotide sequence ID" value="NC_013790.1"/>
</dbReference>
<dbReference type="KEGG" id="mru:mru_0312"/>
<protein>
    <submittedName>
        <fullName evidence="1">Uncharacterized protein</fullName>
    </submittedName>
</protein>